<keyword evidence="2" id="KW-1185">Reference proteome</keyword>
<evidence type="ECO:0000313" key="2">
    <source>
        <dbReference type="Proteomes" id="UP001177260"/>
    </source>
</evidence>
<accession>A0ACC3AXA3</accession>
<reference evidence="1 2" key="1">
    <citation type="journal article" date="2023" name="ACS Omega">
        <title>Identification of the Neoaspergillic Acid Biosynthesis Gene Cluster by Establishing an In Vitro CRISPR-Ribonucleoprotein Genetic System in Aspergillus melleus.</title>
        <authorList>
            <person name="Yuan B."/>
            <person name="Grau M.F."/>
            <person name="Murata R.M."/>
            <person name="Torok T."/>
            <person name="Venkateswaran K."/>
            <person name="Stajich J.E."/>
            <person name="Wang C.C.C."/>
        </authorList>
    </citation>
    <scope>NUCLEOTIDE SEQUENCE [LARGE SCALE GENOMIC DNA]</scope>
    <source>
        <strain evidence="1 2">IMV 1140</strain>
    </source>
</reference>
<dbReference type="EMBL" id="JAOPJF010000049">
    <property type="protein sequence ID" value="KAK1142581.1"/>
    <property type="molecule type" value="Genomic_DNA"/>
</dbReference>
<organism evidence="1 2">
    <name type="scientific">Aspergillus melleus</name>
    <dbReference type="NCBI Taxonomy" id="138277"/>
    <lineage>
        <taxon>Eukaryota</taxon>
        <taxon>Fungi</taxon>
        <taxon>Dikarya</taxon>
        <taxon>Ascomycota</taxon>
        <taxon>Pezizomycotina</taxon>
        <taxon>Eurotiomycetes</taxon>
        <taxon>Eurotiomycetidae</taxon>
        <taxon>Eurotiales</taxon>
        <taxon>Aspergillaceae</taxon>
        <taxon>Aspergillus</taxon>
        <taxon>Aspergillus subgen. Circumdati</taxon>
    </lineage>
</organism>
<dbReference type="Proteomes" id="UP001177260">
    <property type="component" value="Unassembled WGS sequence"/>
</dbReference>
<name>A0ACC3AXA3_9EURO</name>
<gene>
    <name evidence="1" type="ORF">N8T08_007557</name>
</gene>
<evidence type="ECO:0000313" key="1">
    <source>
        <dbReference type="EMBL" id="KAK1142581.1"/>
    </source>
</evidence>
<comment type="caution">
    <text evidence="1">The sequence shown here is derived from an EMBL/GenBank/DDBJ whole genome shotgun (WGS) entry which is preliminary data.</text>
</comment>
<sequence length="326" mass="35946">MADPLDLIICTACGIQYPTSTTPPSCKICDDPRQYIPPSGQNWTTLRTLQSDKEKKYTNTFTPTTKHPTTLISIQTTPKLAIGQRALLCRLPSGKNVLWDCLTYIDEETVARINELGGLDAIVISHPHYFSTHLVWAEAFGCQVYMSGEDKEWAVRRGEGQVFWEGKELELGLGLLSSSSSSPSATTSLARAESGGGAEEEGADIVAIKTGGHFPGSSVLWWRSKRSLMVADTIFVVPSGVYHVDREPGTTSFSFMWSIPNMIPLPPDEVHNIWKAIAHTDFDDTYGAFPGSETYGNSRKRVLESAKIIVKAMGYLDHVIHQEVYS</sequence>
<protein>
    <submittedName>
        <fullName evidence="1">Uncharacterized protein</fullName>
    </submittedName>
</protein>
<proteinExistence type="predicted"/>